<dbReference type="PROSITE" id="PS50850">
    <property type="entry name" value="MFS"/>
    <property type="match status" value="1"/>
</dbReference>
<dbReference type="CDD" id="cd17319">
    <property type="entry name" value="MFS_ExuT_GudP_like"/>
    <property type="match status" value="1"/>
</dbReference>
<dbReference type="InterPro" id="IPR036259">
    <property type="entry name" value="MFS_trans_sf"/>
</dbReference>
<evidence type="ECO:0000256" key="6">
    <source>
        <dbReference type="ARBA" id="ARBA00023136"/>
    </source>
</evidence>
<keyword evidence="6 8" id="KW-0472">Membrane</keyword>
<comment type="similarity">
    <text evidence="2">Belongs to the major facilitator superfamily. Organophosphate:Pi antiporter (OPA) (TC 2.A.1.4) family.</text>
</comment>
<feature type="region of interest" description="Disordered" evidence="7">
    <location>
        <begin position="391"/>
        <end position="411"/>
    </location>
</feature>
<evidence type="ECO:0000256" key="4">
    <source>
        <dbReference type="ARBA" id="ARBA00022692"/>
    </source>
</evidence>
<evidence type="ECO:0000313" key="11">
    <source>
        <dbReference type="Proteomes" id="UP001177023"/>
    </source>
</evidence>
<dbReference type="InterPro" id="IPR011701">
    <property type="entry name" value="MFS"/>
</dbReference>
<feature type="transmembrane region" description="Helical" evidence="8">
    <location>
        <begin position="133"/>
        <end position="160"/>
    </location>
</feature>
<feature type="transmembrane region" description="Helical" evidence="8">
    <location>
        <begin position="62"/>
        <end position="83"/>
    </location>
</feature>
<evidence type="ECO:0000256" key="2">
    <source>
        <dbReference type="ARBA" id="ARBA00009598"/>
    </source>
</evidence>
<dbReference type="Pfam" id="PF07690">
    <property type="entry name" value="MFS_1"/>
    <property type="match status" value="2"/>
</dbReference>
<evidence type="ECO:0000256" key="3">
    <source>
        <dbReference type="ARBA" id="ARBA00022475"/>
    </source>
</evidence>
<keyword evidence="11" id="KW-1185">Reference proteome</keyword>
<dbReference type="AlphaFoldDB" id="A0AA36C2S1"/>
<feature type="transmembrane region" description="Helical" evidence="8">
    <location>
        <begin position="294"/>
        <end position="317"/>
    </location>
</feature>
<dbReference type="GO" id="GO:0022857">
    <property type="term" value="F:transmembrane transporter activity"/>
    <property type="evidence" value="ECO:0007669"/>
    <property type="project" value="InterPro"/>
</dbReference>
<feature type="transmembrane region" description="Helical" evidence="8">
    <location>
        <begin position="358"/>
        <end position="380"/>
    </location>
</feature>
<gene>
    <name evidence="10" type="ORF">MSPICULIGERA_LOCUS131</name>
</gene>
<evidence type="ECO:0000256" key="8">
    <source>
        <dbReference type="SAM" id="Phobius"/>
    </source>
</evidence>
<dbReference type="InterPro" id="IPR050382">
    <property type="entry name" value="MFS_Na/Anion_cotransporter"/>
</dbReference>
<dbReference type="PANTHER" id="PTHR11662">
    <property type="entry name" value="SOLUTE CARRIER FAMILY 17"/>
    <property type="match status" value="1"/>
</dbReference>
<dbReference type="Proteomes" id="UP001177023">
    <property type="component" value="Unassembled WGS sequence"/>
</dbReference>
<feature type="transmembrane region" description="Helical" evidence="8">
    <location>
        <begin position="195"/>
        <end position="216"/>
    </location>
</feature>
<dbReference type="Gene3D" id="1.20.1250.20">
    <property type="entry name" value="MFS general substrate transporter like domains"/>
    <property type="match status" value="2"/>
</dbReference>
<protein>
    <recommendedName>
        <fullName evidence="9">Major facilitator superfamily (MFS) profile domain-containing protein</fullName>
    </recommendedName>
</protein>
<evidence type="ECO:0000313" key="10">
    <source>
        <dbReference type="EMBL" id="CAJ0557373.1"/>
    </source>
</evidence>
<feature type="transmembrane region" description="Helical" evidence="8">
    <location>
        <begin position="30"/>
        <end position="50"/>
    </location>
</feature>
<dbReference type="EMBL" id="CATQJA010000007">
    <property type="protein sequence ID" value="CAJ0557373.1"/>
    <property type="molecule type" value="Genomic_DNA"/>
</dbReference>
<dbReference type="PANTHER" id="PTHR11662:SF399">
    <property type="entry name" value="FI19708P1-RELATED"/>
    <property type="match status" value="1"/>
</dbReference>
<feature type="non-terminal residue" evidence="10">
    <location>
        <position position="439"/>
    </location>
</feature>
<proteinExistence type="inferred from homology"/>
<evidence type="ECO:0000259" key="9">
    <source>
        <dbReference type="PROSITE" id="PS50850"/>
    </source>
</evidence>
<keyword evidence="4 8" id="KW-0812">Transmembrane</keyword>
<feature type="transmembrane region" description="Helical" evidence="8">
    <location>
        <begin position="271"/>
        <end position="288"/>
    </location>
</feature>
<dbReference type="PIRSF" id="PIRSF002808">
    <property type="entry name" value="Hexose_phosphate_transp"/>
    <property type="match status" value="1"/>
</dbReference>
<feature type="domain" description="Major facilitator superfamily (MFS) profile" evidence="9">
    <location>
        <begin position="1"/>
        <end position="384"/>
    </location>
</feature>
<comment type="caution">
    <text evidence="10">The sequence shown here is derived from an EMBL/GenBank/DDBJ whole genome shotgun (WGS) entry which is preliminary data.</text>
</comment>
<dbReference type="SUPFAM" id="SSF103473">
    <property type="entry name" value="MFS general substrate transporter"/>
    <property type="match status" value="1"/>
</dbReference>
<sequence length="439" mass="46736">MINYMDRIALSIAAKPIAEEFHLTSVGMGYLFSSFIWSYALFLIPVGLLIDKYGVKRVGGIGIFIWSVATALTGAASSFASLLTARLVMGAGESVSNPVGAKVIREWIPSTERGTITAIFNSGSYAGPAICSLVLAALVAAFGWRVSFIIAGGIGCLWLLACEQERSLIVDGRATNGGRDAQTHGLKQLIKTPTLWGLALAQGCNVYTQYLFLTWLPSYLQDTRHLTIAKSGLFTAIPYAVAVVLCIGLGKLSDHYLKKGSGAASGKRRNVIALSMLVSSGIVLIPFAQGITQLVVIFSLTLAGIASTTSLNFTLLNDLLPSSGDVGRAMAFVVVGGNIFGMLAPILTGYLISATGSYNSAFDIAAGLLVIGALAILLMTRKPMLPEEHRRARPLLQPRPPHEATPLTRGHRGQFFPVAGNYNAYLLQVVDRLHAAPPR</sequence>
<evidence type="ECO:0000256" key="7">
    <source>
        <dbReference type="SAM" id="MobiDB-lite"/>
    </source>
</evidence>
<comment type="subcellular location">
    <subcellularLocation>
        <location evidence="1">Cell membrane</location>
        <topology evidence="1">Multi-pass membrane protein</topology>
    </subcellularLocation>
</comment>
<keyword evidence="3" id="KW-1003">Cell membrane</keyword>
<name>A0AA36C2S1_9BILA</name>
<accession>A0AA36C2S1</accession>
<feature type="transmembrane region" description="Helical" evidence="8">
    <location>
        <begin position="329"/>
        <end position="352"/>
    </location>
</feature>
<evidence type="ECO:0000256" key="5">
    <source>
        <dbReference type="ARBA" id="ARBA00022989"/>
    </source>
</evidence>
<dbReference type="InterPro" id="IPR020846">
    <property type="entry name" value="MFS_dom"/>
</dbReference>
<organism evidence="10 11">
    <name type="scientific">Mesorhabditis spiculigera</name>
    <dbReference type="NCBI Taxonomy" id="96644"/>
    <lineage>
        <taxon>Eukaryota</taxon>
        <taxon>Metazoa</taxon>
        <taxon>Ecdysozoa</taxon>
        <taxon>Nematoda</taxon>
        <taxon>Chromadorea</taxon>
        <taxon>Rhabditida</taxon>
        <taxon>Rhabditina</taxon>
        <taxon>Rhabditomorpha</taxon>
        <taxon>Rhabditoidea</taxon>
        <taxon>Rhabditidae</taxon>
        <taxon>Mesorhabditinae</taxon>
        <taxon>Mesorhabditis</taxon>
    </lineage>
</organism>
<feature type="transmembrane region" description="Helical" evidence="8">
    <location>
        <begin position="228"/>
        <end position="250"/>
    </location>
</feature>
<reference evidence="10" key="1">
    <citation type="submission" date="2023-06" db="EMBL/GenBank/DDBJ databases">
        <authorList>
            <person name="Delattre M."/>
        </authorList>
    </citation>
    <scope>NUCLEOTIDE SEQUENCE</scope>
    <source>
        <strain evidence="10">AF72</strain>
    </source>
</reference>
<dbReference type="GO" id="GO:0005886">
    <property type="term" value="C:plasma membrane"/>
    <property type="evidence" value="ECO:0007669"/>
    <property type="project" value="UniProtKB-SubCell"/>
</dbReference>
<keyword evidence="5 8" id="KW-1133">Transmembrane helix</keyword>
<dbReference type="InterPro" id="IPR000849">
    <property type="entry name" value="Sugar_P_transporter"/>
</dbReference>
<evidence type="ECO:0000256" key="1">
    <source>
        <dbReference type="ARBA" id="ARBA00004651"/>
    </source>
</evidence>